<evidence type="ECO:0000256" key="1">
    <source>
        <dbReference type="SAM" id="MobiDB-lite"/>
    </source>
</evidence>
<keyword evidence="4" id="KW-1185">Reference proteome</keyword>
<dbReference type="AlphaFoldDB" id="A0A8H6UG87"/>
<proteinExistence type="predicted"/>
<reference evidence="3" key="1">
    <citation type="submission" date="2020-06" db="EMBL/GenBank/DDBJ databases">
        <title>Draft genome sequences of strains closely related to Aspergillus parafelis and Aspergillus hiratsukae.</title>
        <authorList>
            <person name="Dos Santos R.A.C."/>
            <person name="Rivero-Menendez O."/>
            <person name="Steenwyk J.L."/>
            <person name="Mead M.E."/>
            <person name="Goldman G.H."/>
            <person name="Alastruey-Izquierdo A."/>
            <person name="Rokas A."/>
        </authorList>
    </citation>
    <scope>NUCLEOTIDE SEQUENCE</scope>
    <source>
        <strain evidence="3">CNM-CM5793</strain>
    </source>
</reference>
<protein>
    <recommendedName>
        <fullName evidence="2">DNA2/NAM7 helicase-like C-terminal domain-containing protein</fullName>
    </recommendedName>
</protein>
<dbReference type="OrthoDB" id="4526869at2759"/>
<evidence type="ECO:0000259" key="2">
    <source>
        <dbReference type="Pfam" id="PF13087"/>
    </source>
</evidence>
<dbReference type="Gene3D" id="3.40.50.300">
    <property type="entry name" value="P-loop containing nucleotide triphosphate hydrolases"/>
    <property type="match status" value="1"/>
</dbReference>
<dbReference type="Proteomes" id="UP000630445">
    <property type="component" value="Unassembled WGS sequence"/>
</dbReference>
<evidence type="ECO:0000313" key="3">
    <source>
        <dbReference type="EMBL" id="KAF7125617.1"/>
    </source>
</evidence>
<comment type="caution">
    <text evidence="3">The sequence shown here is derived from an EMBL/GenBank/DDBJ whole genome shotgun (WGS) entry which is preliminary data.</text>
</comment>
<name>A0A8H6UG87_9EURO</name>
<sequence length="350" mass="38775">MQGNQADIVIVDRVVASGEPTDLGFAFDNRRANVALTRALACLIVVVNGQIINDNRLDGDESKAKVPLEILVHWKHLLNTIYRSQLRPMPETYFLPAHLLLSPRSRSRDLKDLVTPERYLPKSTSMYRSTVLAITRWLAPSGASSGCSTTKDLVKVVDDPACILEDEIVTVPRNINPMGYLMNYYSEQGKTPLFIQEVYDGRALARLIFVIFRYDSCGTSSRSEHIVPSSLLKKSDVFDASETYWKLRNIVEASKYVQLAPVAATTDAITLTDDDADPTTEANTEFEPTSTADNASGLASPFDGSQYVAASELESEMSGEIDTLSIGPSGWRQLLLTHSRRIIQLSHLMD</sequence>
<gene>
    <name evidence="3" type="ORF">CNMCM5793_001856</name>
</gene>
<organism evidence="3 4">
    <name type="scientific">Aspergillus hiratsukae</name>
    <dbReference type="NCBI Taxonomy" id="1194566"/>
    <lineage>
        <taxon>Eukaryota</taxon>
        <taxon>Fungi</taxon>
        <taxon>Dikarya</taxon>
        <taxon>Ascomycota</taxon>
        <taxon>Pezizomycotina</taxon>
        <taxon>Eurotiomycetes</taxon>
        <taxon>Eurotiomycetidae</taxon>
        <taxon>Eurotiales</taxon>
        <taxon>Aspergillaceae</taxon>
        <taxon>Aspergillus</taxon>
        <taxon>Aspergillus subgen. Fumigati</taxon>
    </lineage>
</organism>
<feature type="domain" description="DNA2/NAM7 helicase-like C-terminal" evidence="2">
    <location>
        <begin position="1"/>
        <end position="48"/>
    </location>
</feature>
<dbReference type="InterPro" id="IPR027417">
    <property type="entry name" value="P-loop_NTPase"/>
</dbReference>
<feature type="region of interest" description="Disordered" evidence="1">
    <location>
        <begin position="272"/>
        <end position="299"/>
    </location>
</feature>
<accession>A0A8H6UG87</accession>
<dbReference type="InterPro" id="IPR041679">
    <property type="entry name" value="DNA2/NAM7-like_C"/>
</dbReference>
<evidence type="ECO:0000313" key="4">
    <source>
        <dbReference type="Proteomes" id="UP000630445"/>
    </source>
</evidence>
<dbReference type="EMBL" id="JACBAD010001974">
    <property type="protein sequence ID" value="KAF7125617.1"/>
    <property type="molecule type" value="Genomic_DNA"/>
</dbReference>
<dbReference type="Pfam" id="PF13087">
    <property type="entry name" value="AAA_12"/>
    <property type="match status" value="1"/>
</dbReference>